<sequence length="80" mass="7779">MSTRISLVYGGGGRKRNEGIVVGMSVGIEVMVDNKVAGGGSVTLGIVGMVGKGVVLDNDGNVAVGKFGTVGNCGIVGIAG</sequence>
<protein>
    <submittedName>
        <fullName evidence="1">Uncharacterized protein</fullName>
    </submittedName>
</protein>
<organism evidence="1 2">
    <name type="scientific">Cinchona calisaya</name>
    <dbReference type="NCBI Taxonomy" id="153742"/>
    <lineage>
        <taxon>Eukaryota</taxon>
        <taxon>Viridiplantae</taxon>
        <taxon>Streptophyta</taxon>
        <taxon>Embryophyta</taxon>
        <taxon>Tracheophyta</taxon>
        <taxon>Spermatophyta</taxon>
        <taxon>Magnoliopsida</taxon>
        <taxon>eudicotyledons</taxon>
        <taxon>Gunneridae</taxon>
        <taxon>Pentapetalae</taxon>
        <taxon>asterids</taxon>
        <taxon>lamiids</taxon>
        <taxon>Gentianales</taxon>
        <taxon>Rubiaceae</taxon>
        <taxon>Cinchonoideae</taxon>
        <taxon>Cinchoneae</taxon>
        <taxon>Cinchona</taxon>
    </lineage>
</organism>
<dbReference type="Proteomes" id="UP001630127">
    <property type="component" value="Unassembled WGS sequence"/>
</dbReference>
<accession>A0ABD3A9M6</accession>
<reference evidence="1 2" key="1">
    <citation type="submission" date="2024-11" db="EMBL/GenBank/DDBJ databases">
        <title>A near-complete genome assembly of Cinchona calisaya.</title>
        <authorList>
            <person name="Lian D.C."/>
            <person name="Zhao X.W."/>
            <person name="Wei L."/>
        </authorList>
    </citation>
    <scope>NUCLEOTIDE SEQUENCE [LARGE SCALE GENOMIC DNA]</scope>
    <source>
        <tissue evidence="1">Nenye</tissue>
    </source>
</reference>
<evidence type="ECO:0000313" key="2">
    <source>
        <dbReference type="Proteomes" id="UP001630127"/>
    </source>
</evidence>
<name>A0ABD3A9M6_9GENT</name>
<proteinExistence type="predicted"/>
<gene>
    <name evidence="1" type="ORF">ACH5RR_012183</name>
</gene>
<evidence type="ECO:0000313" key="1">
    <source>
        <dbReference type="EMBL" id="KAL3527527.1"/>
    </source>
</evidence>
<keyword evidence="2" id="KW-1185">Reference proteome</keyword>
<dbReference type="EMBL" id="JBJUIK010000005">
    <property type="protein sequence ID" value="KAL3527527.1"/>
    <property type="molecule type" value="Genomic_DNA"/>
</dbReference>
<comment type="caution">
    <text evidence="1">The sequence shown here is derived from an EMBL/GenBank/DDBJ whole genome shotgun (WGS) entry which is preliminary data.</text>
</comment>
<dbReference type="AlphaFoldDB" id="A0ABD3A9M6"/>